<protein>
    <recommendedName>
        <fullName evidence="5">cGAS/DncV-like nucleotidyltransferase C-terminal helical domain-containing protein</fullName>
    </recommendedName>
</protein>
<sequence>MNVVDRQTQLRRWVMPSSEFEKDKQDRALRMVKSAVEAWPAFKGVSYTIYAKGSYANNTNVRLDSDVDIAVQNRECLYYDYHACERASGEVTSPYAGEWTPSRWRAEILAALKSKFPGEVSGSGTVAITIDEHDGTRPDIDVVPSFAFVRYDSSDKSSRHDGSKVFPLSGMSIVNYPDQQLERGAAKNGRTNGRYKKFVRALKSAENQLVADGTISDLPSYFMECLVWNVPDRTLLSGEDLSAGFQSVLVWLWDHVKEETYVRTDWEEPNGLKYLFHGGSKWTPADARGLVLATWQYLDY</sequence>
<proteinExistence type="predicted"/>
<evidence type="ECO:0000313" key="7">
    <source>
        <dbReference type="Proteomes" id="UP000663937"/>
    </source>
</evidence>
<dbReference type="SUPFAM" id="SSF81301">
    <property type="entry name" value="Nucleotidyltransferase"/>
    <property type="match status" value="1"/>
</dbReference>
<evidence type="ECO:0000259" key="5">
    <source>
        <dbReference type="Pfam" id="PF26305"/>
    </source>
</evidence>
<keyword evidence="1" id="KW-0808">Transferase</keyword>
<dbReference type="KEGG" id="psic:J4E96_08335"/>
<dbReference type="InterPro" id="IPR043519">
    <property type="entry name" value="NT_sf"/>
</dbReference>
<evidence type="ECO:0000256" key="3">
    <source>
        <dbReference type="ARBA" id="ARBA00022741"/>
    </source>
</evidence>
<accession>A0A8A4ZMY2</accession>
<dbReference type="RefSeq" id="WP_227425295.1">
    <property type="nucleotide sequence ID" value="NZ_CP071868.1"/>
</dbReference>
<dbReference type="EMBL" id="CP071868">
    <property type="protein sequence ID" value="QTE30918.1"/>
    <property type="molecule type" value="Genomic_DNA"/>
</dbReference>
<organism evidence="6 7">
    <name type="scientific">Pengzhenrongella sicca</name>
    <dbReference type="NCBI Taxonomy" id="2819238"/>
    <lineage>
        <taxon>Bacteria</taxon>
        <taxon>Bacillati</taxon>
        <taxon>Actinomycetota</taxon>
        <taxon>Actinomycetes</taxon>
        <taxon>Micrococcales</taxon>
        <taxon>Pengzhenrongella</taxon>
    </lineage>
</organism>
<name>A0A8A4ZMY2_9MICO</name>
<dbReference type="Pfam" id="PF26305">
    <property type="entry name" value="CD_NTase_C"/>
    <property type="match status" value="1"/>
</dbReference>
<keyword evidence="7" id="KW-1185">Reference proteome</keyword>
<evidence type="ECO:0000256" key="1">
    <source>
        <dbReference type="ARBA" id="ARBA00022679"/>
    </source>
</evidence>
<gene>
    <name evidence="6" type="ORF">J4E96_08335</name>
</gene>
<evidence type="ECO:0000256" key="2">
    <source>
        <dbReference type="ARBA" id="ARBA00022695"/>
    </source>
</evidence>
<dbReference type="InterPro" id="IPR058909">
    <property type="entry name" value="CD_NTase_C"/>
</dbReference>
<evidence type="ECO:0000256" key="4">
    <source>
        <dbReference type="ARBA" id="ARBA00023118"/>
    </source>
</evidence>
<feature type="domain" description="cGAS/DncV-like nucleotidyltransferase C-terminal helical" evidence="5">
    <location>
        <begin position="183"/>
        <end position="298"/>
    </location>
</feature>
<evidence type="ECO:0000313" key="6">
    <source>
        <dbReference type="EMBL" id="QTE30918.1"/>
    </source>
</evidence>
<reference evidence="6" key="1">
    <citation type="submission" date="2021-03" db="EMBL/GenBank/DDBJ databases">
        <title>Pengzhenrongella sicca gen. nov., sp. nov., a new member of suborder Micrococcineae isolated from High-Arctic tundra soil.</title>
        <authorList>
            <person name="Peng F."/>
        </authorList>
    </citation>
    <scope>NUCLEOTIDE SEQUENCE</scope>
    <source>
        <strain evidence="6">LRZ-2</strain>
    </source>
</reference>
<keyword evidence="3" id="KW-0547">Nucleotide-binding</keyword>
<keyword evidence="2" id="KW-0548">Nucleotidyltransferase</keyword>
<dbReference type="Proteomes" id="UP000663937">
    <property type="component" value="Chromosome"/>
</dbReference>
<dbReference type="AlphaFoldDB" id="A0A8A4ZMY2"/>
<keyword evidence="4" id="KW-0051">Antiviral defense</keyword>